<dbReference type="NCBIfam" id="TIGR01378">
    <property type="entry name" value="thi_PPkinase"/>
    <property type="match status" value="1"/>
</dbReference>
<organism evidence="9 10">
    <name type="scientific">Exophiala sideris</name>
    <dbReference type="NCBI Taxonomy" id="1016849"/>
    <lineage>
        <taxon>Eukaryota</taxon>
        <taxon>Fungi</taxon>
        <taxon>Dikarya</taxon>
        <taxon>Ascomycota</taxon>
        <taxon>Pezizomycotina</taxon>
        <taxon>Eurotiomycetes</taxon>
        <taxon>Chaetothyriomycetidae</taxon>
        <taxon>Chaetothyriales</taxon>
        <taxon>Herpotrichiellaceae</taxon>
        <taxon>Exophiala</taxon>
    </lineage>
</organism>
<dbReference type="InterPro" id="IPR036759">
    <property type="entry name" value="TPK_catalytic_sf"/>
</dbReference>
<dbReference type="PANTHER" id="PTHR13622">
    <property type="entry name" value="THIAMIN PYROPHOSPHOKINASE"/>
    <property type="match status" value="1"/>
</dbReference>
<dbReference type="GO" id="GO:0009229">
    <property type="term" value="P:thiamine diphosphate biosynthetic process"/>
    <property type="evidence" value="ECO:0007669"/>
    <property type="project" value="UniProtKB-UniRule"/>
</dbReference>
<dbReference type="AlphaFoldDB" id="A0A0D1ZBM0"/>
<evidence type="ECO:0000313" key="10">
    <source>
        <dbReference type="Proteomes" id="UP000053599"/>
    </source>
</evidence>
<evidence type="ECO:0000256" key="3">
    <source>
        <dbReference type="ARBA" id="ARBA00022679"/>
    </source>
</evidence>
<dbReference type="GO" id="GO:0005524">
    <property type="term" value="F:ATP binding"/>
    <property type="evidence" value="ECO:0007669"/>
    <property type="project" value="UniProtKB-UniRule"/>
</dbReference>
<proteinExistence type="inferred from homology"/>
<dbReference type="Pfam" id="PF04265">
    <property type="entry name" value="TPK_B1_binding"/>
    <property type="match status" value="1"/>
</dbReference>
<evidence type="ECO:0000256" key="5">
    <source>
        <dbReference type="ARBA" id="ARBA00022777"/>
    </source>
</evidence>
<evidence type="ECO:0000256" key="7">
    <source>
        <dbReference type="PIRNR" id="PIRNR031057"/>
    </source>
</evidence>
<gene>
    <name evidence="9" type="ORF">PV11_06118</name>
</gene>
<evidence type="ECO:0000256" key="2">
    <source>
        <dbReference type="ARBA" id="ARBA00006785"/>
    </source>
</evidence>
<dbReference type="InterPro" id="IPR007373">
    <property type="entry name" value="Thiamin_PyroPKinase_B1-bd"/>
</dbReference>
<dbReference type="Gene3D" id="3.40.50.10240">
    <property type="entry name" value="Thiamin pyrophosphokinase, catalytic domain"/>
    <property type="match status" value="1"/>
</dbReference>
<dbReference type="GO" id="GO:0016301">
    <property type="term" value="F:kinase activity"/>
    <property type="evidence" value="ECO:0007669"/>
    <property type="project" value="UniProtKB-UniRule"/>
</dbReference>
<dbReference type="UniPathway" id="UPA00060">
    <property type="reaction ID" value="UER00597"/>
</dbReference>
<evidence type="ECO:0000256" key="6">
    <source>
        <dbReference type="ARBA" id="ARBA00022840"/>
    </source>
</evidence>
<evidence type="ECO:0000313" key="9">
    <source>
        <dbReference type="EMBL" id="KIV84148.1"/>
    </source>
</evidence>
<dbReference type="SUPFAM" id="SSF63862">
    <property type="entry name" value="Thiamin pyrophosphokinase, substrate-binding domain"/>
    <property type="match status" value="1"/>
</dbReference>
<evidence type="ECO:0000256" key="4">
    <source>
        <dbReference type="ARBA" id="ARBA00022741"/>
    </source>
</evidence>
<feature type="domain" description="Thiamin pyrophosphokinase thiamin-binding" evidence="8">
    <location>
        <begin position="183"/>
        <end position="248"/>
    </location>
</feature>
<dbReference type="OrthoDB" id="25149at2759"/>
<comment type="pathway">
    <text evidence="1 7">Cofactor biosynthesis; thiamine diphosphate biosynthesis; thiamine diphosphate from thiamine: step 1/1.</text>
</comment>
<dbReference type="EMBL" id="KN846952">
    <property type="protein sequence ID" value="KIV84148.1"/>
    <property type="molecule type" value="Genomic_DNA"/>
</dbReference>
<accession>A0A0D1ZBM0</accession>
<keyword evidence="3 7" id="KW-0808">Transferase</keyword>
<dbReference type="SMART" id="SM00983">
    <property type="entry name" value="TPK_B1_binding"/>
    <property type="match status" value="1"/>
</dbReference>
<keyword evidence="6 7" id="KW-0067">ATP-binding</keyword>
<keyword evidence="5 7" id="KW-0418">Kinase</keyword>
<evidence type="ECO:0000259" key="8">
    <source>
        <dbReference type="SMART" id="SM00983"/>
    </source>
</evidence>
<dbReference type="HOGENOM" id="CLU_044237_0_0_1"/>
<dbReference type="SUPFAM" id="SSF63999">
    <property type="entry name" value="Thiamin pyrophosphokinase, catalytic domain"/>
    <property type="match status" value="1"/>
</dbReference>
<protein>
    <recommendedName>
        <fullName evidence="7">Thiamine pyrophosphokinase</fullName>
        <ecNumber evidence="7">2.7.6.2</ecNumber>
    </recommendedName>
</protein>
<dbReference type="GO" id="GO:0006772">
    <property type="term" value="P:thiamine metabolic process"/>
    <property type="evidence" value="ECO:0007669"/>
    <property type="project" value="InterPro"/>
</dbReference>
<dbReference type="PANTHER" id="PTHR13622:SF8">
    <property type="entry name" value="THIAMIN PYROPHOSPHOKINASE 1"/>
    <property type="match status" value="1"/>
</dbReference>
<dbReference type="InterPro" id="IPR007371">
    <property type="entry name" value="TPK_catalytic"/>
</dbReference>
<name>A0A0D1ZBM0_9EURO</name>
<comment type="catalytic activity">
    <reaction evidence="7">
        <text>thiamine + ATP = thiamine diphosphate + AMP + H(+)</text>
        <dbReference type="Rhea" id="RHEA:11576"/>
        <dbReference type="ChEBI" id="CHEBI:15378"/>
        <dbReference type="ChEBI" id="CHEBI:18385"/>
        <dbReference type="ChEBI" id="CHEBI:30616"/>
        <dbReference type="ChEBI" id="CHEBI:58937"/>
        <dbReference type="ChEBI" id="CHEBI:456215"/>
    </reaction>
</comment>
<reference evidence="9 10" key="1">
    <citation type="submission" date="2015-01" db="EMBL/GenBank/DDBJ databases">
        <title>The Genome Sequence of Exophiala sideris CBS121828.</title>
        <authorList>
            <consortium name="The Broad Institute Genomics Platform"/>
            <person name="Cuomo C."/>
            <person name="de Hoog S."/>
            <person name="Gorbushina A."/>
            <person name="Stielow B."/>
            <person name="Teixiera M."/>
            <person name="Abouelleil A."/>
            <person name="Chapman S.B."/>
            <person name="Priest M."/>
            <person name="Young S.K."/>
            <person name="Wortman J."/>
            <person name="Nusbaum C."/>
            <person name="Birren B."/>
        </authorList>
    </citation>
    <scope>NUCLEOTIDE SEQUENCE [LARGE SCALE GENOMIC DNA]</scope>
    <source>
        <strain evidence="9 10">CBS 121828</strain>
    </source>
</reference>
<dbReference type="GO" id="GO:0004788">
    <property type="term" value="F:thiamine diphosphokinase activity"/>
    <property type="evidence" value="ECO:0007669"/>
    <property type="project" value="UniProtKB-UniRule"/>
</dbReference>
<evidence type="ECO:0000256" key="1">
    <source>
        <dbReference type="ARBA" id="ARBA00005078"/>
    </source>
</evidence>
<keyword evidence="4 7" id="KW-0547">Nucleotide-binding</keyword>
<dbReference type="InterPro" id="IPR036371">
    <property type="entry name" value="TPK_B1-bd_sf"/>
</dbReference>
<dbReference type="CDD" id="cd07995">
    <property type="entry name" value="TPK"/>
    <property type="match status" value="1"/>
</dbReference>
<dbReference type="InterPro" id="IPR006282">
    <property type="entry name" value="Thi_PPkinase"/>
</dbReference>
<comment type="similarity">
    <text evidence="2 7">Belongs to the thiamine pyrophosphokinase family.</text>
</comment>
<dbReference type="Proteomes" id="UP000053599">
    <property type="component" value="Unassembled WGS sequence"/>
</dbReference>
<dbReference type="Pfam" id="PF04263">
    <property type="entry name" value="TPK_catalytic"/>
    <property type="match status" value="1"/>
</dbReference>
<sequence length="262" mass="29141">MSSAGWTTWHPCGLLGSEPVNPFAIIILNQPLNEKALDAVIRSASLLVCADGGANRLYKYDQDKRNFKNRLPDAIIGDFDSLSKSVEEHYRAQGVHVIKEPDQYSTDFTKCLKWIRTWCQKDPTSPSTTMDVVVLGGLGGRVDQGFSQIHHLYMAANDEALLKGRIYLLAEQSLSFVLANSNNRIHVVPGYFEENVGIIPVLGRTILTTSGLEWDVHHWTTEFGGQVSTSNHIRSDKIEISFQGPRPLFTMELHKSLTATGS</sequence>
<dbReference type="EC" id="2.7.6.2" evidence="7"/>
<dbReference type="STRING" id="1016849.A0A0D1ZBM0"/>
<dbReference type="PIRSF" id="PIRSF031057">
    <property type="entry name" value="Thiamin_pyrophosphokinase"/>
    <property type="match status" value="1"/>
</dbReference>
<dbReference type="InterPro" id="IPR016966">
    <property type="entry name" value="Thiamin_pyrophosphokinase_euk"/>
</dbReference>
<dbReference type="GO" id="GO:0030975">
    <property type="term" value="F:thiamine binding"/>
    <property type="evidence" value="ECO:0007669"/>
    <property type="project" value="UniProtKB-UniRule"/>
</dbReference>